<reference evidence="2" key="1">
    <citation type="journal article" date="2018" name="DNA Res.">
        <title>Multiple hybrid de novo genome assembly of finger millet, an orphan allotetraploid crop.</title>
        <authorList>
            <person name="Hatakeyama M."/>
            <person name="Aluri S."/>
            <person name="Balachadran M.T."/>
            <person name="Sivarajan S.R."/>
            <person name="Patrignani A."/>
            <person name="Gruter S."/>
            <person name="Poveda L."/>
            <person name="Shimizu-Inatsugi R."/>
            <person name="Baeten J."/>
            <person name="Francoijs K.J."/>
            <person name="Nataraja K.N."/>
            <person name="Reddy Y.A.N."/>
            <person name="Phadnis S."/>
            <person name="Ravikumar R.L."/>
            <person name="Schlapbach R."/>
            <person name="Sreeman S.M."/>
            <person name="Shimizu K.K."/>
        </authorList>
    </citation>
    <scope>NUCLEOTIDE SEQUENCE</scope>
</reference>
<dbReference type="PANTHER" id="PTHR31084:SF0">
    <property type="entry name" value="ALPHA-L-FUCOSIDASE 2"/>
    <property type="match status" value="1"/>
</dbReference>
<dbReference type="AlphaFoldDB" id="A0AAV5E9A8"/>
<accession>A0AAV5E9A8</accession>
<keyword evidence="3" id="KW-1185">Reference proteome</keyword>
<feature type="domain" description="Glycosyl hydrolase family 95 N-terminal" evidence="1">
    <location>
        <begin position="45"/>
        <end position="130"/>
    </location>
</feature>
<proteinExistence type="predicted"/>
<dbReference type="Pfam" id="PF14498">
    <property type="entry name" value="Glyco_hyd_65N_2"/>
    <property type="match status" value="1"/>
</dbReference>
<dbReference type="PANTHER" id="PTHR31084">
    <property type="entry name" value="ALPHA-L-FUCOSIDASE 2"/>
    <property type="match status" value="1"/>
</dbReference>
<dbReference type="Proteomes" id="UP001054889">
    <property type="component" value="Unassembled WGS sequence"/>
</dbReference>
<dbReference type="EMBL" id="BQKI01000074">
    <property type="protein sequence ID" value="GJN18781.1"/>
    <property type="molecule type" value="Genomic_DNA"/>
</dbReference>
<evidence type="ECO:0000313" key="2">
    <source>
        <dbReference type="EMBL" id="GJN18781.1"/>
    </source>
</evidence>
<evidence type="ECO:0000313" key="3">
    <source>
        <dbReference type="Proteomes" id="UP001054889"/>
    </source>
</evidence>
<dbReference type="InterPro" id="IPR027414">
    <property type="entry name" value="GH95_N_dom"/>
</dbReference>
<gene>
    <name evidence="2" type="primary">gb05980</name>
    <name evidence="2" type="ORF">PR202_gb05980</name>
</gene>
<dbReference type="GO" id="GO:0004560">
    <property type="term" value="F:alpha-L-fucosidase activity"/>
    <property type="evidence" value="ECO:0007669"/>
    <property type="project" value="TreeGrafter"/>
</dbReference>
<comment type="caution">
    <text evidence="2">The sequence shown here is derived from an EMBL/GenBank/DDBJ whole genome shotgun (WGS) entry which is preliminary data.</text>
</comment>
<evidence type="ECO:0000259" key="1">
    <source>
        <dbReference type="Pfam" id="PF14498"/>
    </source>
</evidence>
<dbReference type="Gene3D" id="2.70.98.50">
    <property type="entry name" value="putative glycoside hydrolase family protein from bacillus halodurans"/>
    <property type="match status" value="1"/>
</dbReference>
<name>A0AAV5E9A8_ELECO</name>
<organism evidence="2 3">
    <name type="scientific">Eleusine coracana subsp. coracana</name>
    <dbReference type="NCBI Taxonomy" id="191504"/>
    <lineage>
        <taxon>Eukaryota</taxon>
        <taxon>Viridiplantae</taxon>
        <taxon>Streptophyta</taxon>
        <taxon>Embryophyta</taxon>
        <taxon>Tracheophyta</taxon>
        <taxon>Spermatophyta</taxon>
        <taxon>Magnoliopsida</taxon>
        <taxon>Liliopsida</taxon>
        <taxon>Poales</taxon>
        <taxon>Poaceae</taxon>
        <taxon>PACMAD clade</taxon>
        <taxon>Chloridoideae</taxon>
        <taxon>Cynodonteae</taxon>
        <taxon>Eleusininae</taxon>
        <taxon>Eleusine</taxon>
    </lineage>
</organism>
<sequence length="148" mass="16294">MGSDDNRDAGSEWVWVRRPPEAEVVAVGAGWPAANQEERPLKVVFASPARYFTDAAPIGNGRLGAMIWGGVESERLQLNHDTLWTGGPGNYTNPKAPAVLSKVRNLVDNGQYAEATAVAYGLSGEQTQVYLLSWQEENYSFQKLRREV</sequence>
<protein>
    <recommendedName>
        <fullName evidence="1">Glycosyl hydrolase family 95 N-terminal domain-containing protein</fullName>
    </recommendedName>
</protein>
<reference evidence="2" key="2">
    <citation type="submission" date="2021-12" db="EMBL/GenBank/DDBJ databases">
        <title>Resequencing data analysis of finger millet.</title>
        <authorList>
            <person name="Hatakeyama M."/>
            <person name="Aluri S."/>
            <person name="Balachadran M.T."/>
            <person name="Sivarajan S.R."/>
            <person name="Poveda L."/>
            <person name="Shimizu-Inatsugi R."/>
            <person name="Schlapbach R."/>
            <person name="Sreeman S.M."/>
            <person name="Shimizu K.K."/>
        </authorList>
    </citation>
    <scope>NUCLEOTIDE SEQUENCE</scope>
</reference>